<dbReference type="PANTHER" id="PTHR30244">
    <property type="entry name" value="TRANSAMINASE"/>
    <property type="match status" value="1"/>
</dbReference>
<accession>A0A1V3ZZR1</accession>
<dbReference type="STRING" id="83656.B1H18_32730"/>
<dbReference type="RefSeq" id="WP_077974107.1">
    <property type="nucleotide sequence ID" value="NZ_CP045178.1"/>
</dbReference>
<reference evidence="3 4" key="1">
    <citation type="submission" date="2017-02" db="EMBL/GenBank/DDBJ databases">
        <title>Draft Genome Sequence of Streptomyces tsukubaensis F601, a Producer of the immunosuppressant tacrolimus FK506.</title>
        <authorList>
            <person name="Zong G."/>
            <person name="Zhong C."/>
            <person name="Fu J."/>
            <person name="Qin R."/>
            <person name="Cao G."/>
        </authorList>
    </citation>
    <scope>NUCLEOTIDE SEQUENCE [LARGE SCALE GENOMIC DNA]</scope>
    <source>
        <strain evidence="3 4">F601</strain>
    </source>
</reference>
<dbReference type="Proteomes" id="UP000190539">
    <property type="component" value="Unassembled WGS sequence"/>
</dbReference>
<dbReference type="InterPro" id="IPR015422">
    <property type="entry name" value="PyrdxlP-dep_Trfase_small"/>
</dbReference>
<dbReference type="InterPro" id="IPR000653">
    <property type="entry name" value="DegT/StrS_aminotransferase"/>
</dbReference>
<keyword evidence="3" id="KW-0032">Aminotransferase</keyword>
<comment type="caution">
    <text evidence="3">The sequence shown here is derived from an EMBL/GenBank/DDBJ whole genome shotgun (WGS) entry which is preliminary data.</text>
</comment>
<keyword evidence="1" id="KW-0663">Pyridoxal phosphate</keyword>
<proteinExistence type="inferred from homology"/>
<keyword evidence="4" id="KW-1185">Reference proteome</keyword>
<dbReference type="InterPro" id="IPR015421">
    <property type="entry name" value="PyrdxlP-dep_Trfase_major"/>
</dbReference>
<dbReference type="Gene3D" id="3.90.1150.10">
    <property type="entry name" value="Aspartate Aminotransferase, domain 1"/>
    <property type="match status" value="1"/>
</dbReference>
<dbReference type="Pfam" id="PF01041">
    <property type="entry name" value="DegT_DnrJ_EryC1"/>
    <property type="match status" value="2"/>
</dbReference>
<sequence>MRTVAMLRSAGVGAGDEVVVPAYGNMEIAQSVVDSGARPVFADVDPATYCLSSAAVGSALSPRTAAVIAVHRFGMPADMGPLRAFGQLHGLLVLERTEDAADDEGAGPRRARAAYLDARLTGVLPPVSTAGHTYLQYVVRVPGNGRPDRDAFARALRAKGVGCRVPVQTPLHRTHRFRSDAWLPETERAADETLALPIGPELSRRDLQRLVSACNALGGLLEAAFV</sequence>
<dbReference type="Gene3D" id="3.40.640.10">
    <property type="entry name" value="Type I PLP-dependent aspartate aminotransferase-like (Major domain)"/>
    <property type="match status" value="1"/>
</dbReference>
<evidence type="ECO:0000256" key="1">
    <source>
        <dbReference type="ARBA" id="ARBA00022898"/>
    </source>
</evidence>
<dbReference type="GO" id="GO:0008483">
    <property type="term" value="F:transaminase activity"/>
    <property type="evidence" value="ECO:0007669"/>
    <property type="project" value="UniProtKB-KW"/>
</dbReference>
<organism evidence="3 4">
    <name type="scientific">Streptomyces tsukubensis</name>
    <dbReference type="NCBI Taxonomy" id="83656"/>
    <lineage>
        <taxon>Bacteria</taxon>
        <taxon>Bacillati</taxon>
        <taxon>Actinomycetota</taxon>
        <taxon>Actinomycetes</taxon>
        <taxon>Kitasatosporales</taxon>
        <taxon>Streptomycetaceae</taxon>
        <taxon>Streptomyces</taxon>
    </lineage>
</organism>
<dbReference type="SUPFAM" id="SSF53383">
    <property type="entry name" value="PLP-dependent transferases"/>
    <property type="match status" value="1"/>
</dbReference>
<evidence type="ECO:0000256" key="2">
    <source>
        <dbReference type="ARBA" id="ARBA00037999"/>
    </source>
</evidence>
<dbReference type="GO" id="GO:0000271">
    <property type="term" value="P:polysaccharide biosynthetic process"/>
    <property type="evidence" value="ECO:0007669"/>
    <property type="project" value="TreeGrafter"/>
</dbReference>
<evidence type="ECO:0000313" key="3">
    <source>
        <dbReference type="EMBL" id="OON71689.1"/>
    </source>
</evidence>
<dbReference type="GO" id="GO:0030170">
    <property type="term" value="F:pyridoxal phosphate binding"/>
    <property type="evidence" value="ECO:0007669"/>
    <property type="project" value="TreeGrafter"/>
</dbReference>
<gene>
    <name evidence="3" type="ORF">B1H18_32730</name>
</gene>
<keyword evidence="3" id="KW-0808">Transferase</keyword>
<evidence type="ECO:0000313" key="4">
    <source>
        <dbReference type="Proteomes" id="UP000190539"/>
    </source>
</evidence>
<dbReference type="AlphaFoldDB" id="A0A1V3ZZR1"/>
<dbReference type="OrthoDB" id="9804264at2"/>
<name>A0A1V3ZZR1_9ACTN</name>
<comment type="similarity">
    <text evidence="2">Belongs to the DegT/DnrJ/EryC1 family.</text>
</comment>
<dbReference type="InterPro" id="IPR015424">
    <property type="entry name" value="PyrdxlP-dep_Trfase"/>
</dbReference>
<dbReference type="PANTHER" id="PTHR30244:SF36">
    <property type="entry name" value="3-OXO-GLUCOSE-6-PHOSPHATE:GLUTAMATE AMINOTRANSFERASE"/>
    <property type="match status" value="1"/>
</dbReference>
<dbReference type="EMBL" id="MVFC01000050">
    <property type="protein sequence ID" value="OON71689.1"/>
    <property type="molecule type" value="Genomic_DNA"/>
</dbReference>
<protein>
    <submittedName>
        <fullName evidence="3">DegT/DnrJ/EryC1/StrS aminotransferase</fullName>
    </submittedName>
</protein>